<keyword evidence="4" id="KW-1185">Reference proteome</keyword>
<evidence type="ECO:0000256" key="1">
    <source>
        <dbReference type="SAM" id="MobiDB-lite"/>
    </source>
</evidence>
<dbReference type="eggNOG" id="ENOG5030GNE">
    <property type="taxonomic scope" value="Bacteria"/>
</dbReference>
<feature type="chain" id="PRO_5038366030" description="Lipoprotein" evidence="2">
    <location>
        <begin position="26"/>
        <end position="167"/>
    </location>
</feature>
<feature type="region of interest" description="Disordered" evidence="1">
    <location>
        <begin position="84"/>
        <end position="167"/>
    </location>
</feature>
<gene>
    <name evidence="3" type="ORF">CcarbDRAFT_2339</name>
</gene>
<protein>
    <recommendedName>
        <fullName evidence="5">Lipoprotein</fullName>
    </recommendedName>
</protein>
<dbReference type="AlphaFoldDB" id="C6PU72"/>
<feature type="region of interest" description="Disordered" evidence="1">
    <location>
        <begin position="28"/>
        <end position="65"/>
    </location>
</feature>
<dbReference type="RefSeq" id="WP_007061224.1">
    <property type="nucleotide sequence ID" value="NZ_ACVI01000035.1"/>
</dbReference>
<sequence length="167" mass="17763">MKKHNFLSKTTACLLVIGVSMALFAGCQSSSSNSGTASNTTQSSSKQNGNKPSTEQMKKRVQDSIQPLVTAGTITQAQADKIIAAYESRPAGNGQKNKPQDNQQSSQQGSTENNGQNKQRFNPLSKLVSDGTITQAQADAVTQKMKENSTHKNNGQSSQNNNGQSSN</sequence>
<feature type="compositionally biased region" description="Polar residues" evidence="1">
    <location>
        <begin position="94"/>
        <end position="122"/>
    </location>
</feature>
<feature type="compositionally biased region" description="Low complexity" evidence="1">
    <location>
        <begin position="28"/>
        <end position="45"/>
    </location>
</feature>
<accession>C6PU72</accession>
<dbReference type="PROSITE" id="PS51257">
    <property type="entry name" value="PROKAR_LIPOPROTEIN"/>
    <property type="match status" value="1"/>
</dbReference>
<dbReference type="OrthoDB" id="1933038at2"/>
<dbReference type="EMBL" id="ACVI01000035">
    <property type="protein sequence ID" value="EET87170.1"/>
    <property type="molecule type" value="Genomic_DNA"/>
</dbReference>
<organism evidence="3 4">
    <name type="scientific">Clostridium carboxidivorans P7</name>
    <dbReference type="NCBI Taxonomy" id="536227"/>
    <lineage>
        <taxon>Bacteria</taxon>
        <taxon>Bacillati</taxon>
        <taxon>Bacillota</taxon>
        <taxon>Clostridia</taxon>
        <taxon>Eubacteriales</taxon>
        <taxon>Clostridiaceae</taxon>
        <taxon>Clostridium</taxon>
    </lineage>
</organism>
<proteinExistence type="predicted"/>
<evidence type="ECO:0000313" key="4">
    <source>
        <dbReference type="Proteomes" id="UP000004198"/>
    </source>
</evidence>
<feature type="compositionally biased region" description="Polar residues" evidence="1">
    <location>
        <begin position="46"/>
        <end position="55"/>
    </location>
</feature>
<feature type="signal peptide" evidence="2">
    <location>
        <begin position="1"/>
        <end position="25"/>
    </location>
</feature>
<reference evidence="3 4" key="1">
    <citation type="submission" date="2009-06" db="EMBL/GenBank/DDBJ databases">
        <title>The draft genome of Clostridium carboxidivorans P7.</title>
        <authorList>
            <consortium name="US DOE Joint Genome Institute (JGI-PGF)"/>
            <person name="Lucas S."/>
            <person name="Copeland A."/>
            <person name="Lapidus A."/>
            <person name="Glavina del Rio T."/>
            <person name="Tice H."/>
            <person name="Bruce D."/>
            <person name="Goodwin L."/>
            <person name="Pitluck S."/>
            <person name="Larimer F."/>
            <person name="Land M.L."/>
            <person name="Hauser L."/>
            <person name="Hemme C.L."/>
        </authorList>
    </citation>
    <scope>NUCLEOTIDE SEQUENCE [LARGE SCALE GENOMIC DNA]</scope>
    <source>
        <strain evidence="3 4">P7</strain>
    </source>
</reference>
<dbReference type="PATRIC" id="fig|536227.13.peg.2339"/>
<evidence type="ECO:0000256" key="2">
    <source>
        <dbReference type="SAM" id="SignalP"/>
    </source>
</evidence>
<dbReference type="KEGG" id="cck:Ccar_11170"/>
<evidence type="ECO:0008006" key="5">
    <source>
        <dbReference type="Google" id="ProtNLM"/>
    </source>
</evidence>
<comment type="caution">
    <text evidence="3">The sequence shown here is derived from an EMBL/GenBank/DDBJ whole genome shotgun (WGS) entry which is preliminary data.</text>
</comment>
<keyword evidence="2" id="KW-0732">Signal</keyword>
<evidence type="ECO:0000313" key="3">
    <source>
        <dbReference type="EMBL" id="EET87170.1"/>
    </source>
</evidence>
<feature type="compositionally biased region" description="Low complexity" evidence="1">
    <location>
        <begin position="153"/>
        <end position="167"/>
    </location>
</feature>
<dbReference type="Proteomes" id="UP000004198">
    <property type="component" value="Unassembled WGS sequence"/>
</dbReference>
<name>C6PU72_9CLOT</name>